<dbReference type="SUPFAM" id="SSF53187">
    <property type="entry name" value="Zn-dependent exopeptidases"/>
    <property type="match status" value="1"/>
</dbReference>
<dbReference type="InterPro" id="IPR011650">
    <property type="entry name" value="Peptidase_M20_dimer"/>
</dbReference>
<dbReference type="Pfam" id="PF01546">
    <property type="entry name" value="Peptidase_M20"/>
    <property type="match status" value="1"/>
</dbReference>
<keyword evidence="4" id="KW-0862">Zinc</keyword>
<dbReference type="AlphaFoldDB" id="C0QT09"/>
<dbReference type="Gene3D" id="3.30.70.360">
    <property type="match status" value="1"/>
</dbReference>
<keyword evidence="5" id="KW-0170">Cobalt</keyword>
<name>C0QT09_PERMH</name>
<keyword evidence="2" id="KW-0479">Metal-binding</keyword>
<dbReference type="PANTHER" id="PTHR43808">
    <property type="entry name" value="ACETYLORNITHINE DEACETYLASE"/>
    <property type="match status" value="1"/>
</dbReference>
<gene>
    <name evidence="7" type="ordered locus">PERMA_0027</name>
</gene>
<dbReference type="KEGG" id="pmx:PERMA_0027"/>
<evidence type="ECO:0000256" key="4">
    <source>
        <dbReference type="ARBA" id="ARBA00022833"/>
    </source>
</evidence>
<keyword evidence="3" id="KW-0378">Hydrolase</keyword>
<sequence length="353" mass="40061">MKTLEAVKEELFNLISIPSHREFSKILEYLEKRLDYIQFEKQPVKDKDYNLISIDPSRPVLINTHVDTVPPIRMKNPFKPVEIDGKIYGRGAADTKGLIASLIVALDLFRDRYPDREIPVSLAFTVDEEQNSALGSEVLVNNLEGIDYAVVLEPTYGKICVKQMGTVEFKLKVKSDSYHASEFERADNPVKKVFSAIKRIESRLGREVNILSFRSGWEHYATPDEAEVLAEIKVYEGEKADQLEKLIKGTVEKELDVNYKGIDKEDFISFPEGFIFRKLCQAYRAVIGKEPQTGVMPSWTDAANFKKAGIECVIFGFGSLADCHTEREYITVEELKSNTAVLYSLLTILSQSR</sequence>
<dbReference type="Proteomes" id="UP000001366">
    <property type="component" value="Chromosome"/>
</dbReference>
<dbReference type="GO" id="GO:0046872">
    <property type="term" value="F:metal ion binding"/>
    <property type="evidence" value="ECO:0007669"/>
    <property type="project" value="UniProtKB-KW"/>
</dbReference>
<evidence type="ECO:0000256" key="3">
    <source>
        <dbReference type="ARBA" id="ARBA00022801"/>
    </source>
</evidence>
<dbReference type="eggNOG" id="COG0624">
    <property type="taxonomic scope" value="Bacteria"/>
</dbReference>
<keyword evidence="8" id="KW-1185">Reference proteome</keyword>
<organism evidence="7 8">
    <name type="scientific">Persephonella marina (strain DSM 14350 / EX-H1)</name>
    <dbReference type="NCBI Taxonomy" id="123214"/>
    <lineage>
        <taxon>Bacteria</taxon>
        <taxon>Pseudomonadati</taxon>
        <taxon>Aquificota</taxon>
        <taxon>Aquificia</taxon>
        <taxon>Aquificales</taxon>
        <taxon>Hydrogenothermaceae</taxon>
        <taxon>Persephonella</taxon>
    </lineage>
</organism>
<evidence type="ECO:0000256" key="5">
    <source>
        <dbReference type="ARBA" id="ARBA00023285"/>
    </source>
</evidence>
<dbReference type="InterPro" id="IPR002933">
    <property type="entry name" value="Peptidase_M20"/>
</dbReference>
<dbReference type="InterPro" id="IPR001261">
    <property type="entry name" value="ArgE/DapE_CS"/>
</dbReference>
<protein>
    <submittedName>
        <fullName evidence="7">Succinyl-diaminopimelate desuccinylase</fullName>
    </submittedName>
</protein>
<evidence type="ECO:0000313" key="8">
    <source>
        <dbReference type="Proteomes" id="UP000001366"/>
    </source>
</evidence>
<dbReference type="Pfam" id="PF07687">
    <property type="entry name" value="M20_dimer"/>
    <property type="match status" value="1"/>
</dbReference>
<dbReference type="PROSITE" id="PS00759">
    <property type="entry name" value="ARGE_DAPE_CPG2_2"/>
    <property type="match status" value="1"/>
</dbReference>
<dbReference type="GO" id="GO:0006526">
    <property type="term" value="P:L-arginine biosynthetic process"/>
    <property type="evidence" value="ECO:0007669"/>
    <property type="project" value="TreeGrafter"/>
</dbReference>
<proteinExistence type="predicted"/>
<comment type="cofactor">
    <cofactor evidence="1">
        <name>Zn(2+)</name>
        <dbReference type="ChEBI" id="CHEBI:29105"/>
    </cofactor>
</comment>
<accession>C0QT09</accession>
<dbReference type="Gene3D" id="3.40.630.10">
    <property type="entry name" value="Zn peptidases"/>
    <property type="match status" value="1"/>
</dbReference>
<dbReference type="SUPFAM" id="SSF55031">
    <property type="entry name" value="Bacterial exopeptidase dimerisation domain"/>
    <property type="match status" value="1"/>
</dbReference>
<dbReference type="PaxDb" id="123214-PERMA_0027"/>
<evidence type="ECO:0000256" key="2">
    <source>
        <dbReference type="ARBA" id="ARBA00022723"/>
    </source>
</evidence>
<dbReference type="GO" id="GO:0008777">
    <property type="term" value="F:acetylornithine deacetylase activity"/>
    <property type="evidence" value="ECO:0007669"/>
    <property type="project" value="TreeGrafter"/>
</dbReference>
<dbReference type="EMBL" id="CP001230">
    <property type="protein sequence ID" value="ACO03061.1"/>
    <property type="molecule type" value="Genomic_DNA"/>
</dbReference>
<evidence type="ECO:0000313" key="7">
    <source>
        <dbReference type="EMBL" id="ACO03061.1"/>
    </source>
</evidence>
<dbReference type="InterPro" id="IPR050072">
    <property type="entry name" value="Peptidase_M20A"/>
</dbReference>
<dbReference type="InterPro" id="IPR036264">
    <property type="entry name" value="Bact_exopeptidase_dim_dom"/>
</dbReference>
<reference evidence="7 8" key="1">
    <citation type="journal article" date="2009" name="J. Bacteriol.">
        <title>Complete and draft genome sequences of six members of the Aquificales.</title>
        <authorList>
            <person name="Reysenbach A.L."/>
            <person name="Hamamura N."/>
            <person name="Podar M."/>
            <person name="Griffiths E."/>
            <person name="Ferreira S."/>
            <person name="Hochstein R."/>
            <person name="Heidelberg J."/>
            <person name="Johnson J."/>
            <person name="Mead D."/>
            <person name="Pohorille A."/>
            <person name="Sarmiento M."/>
            <person name="Schweighofer K."/>
            <person name="Seshadri R."/>
            <person name="Voytek M.A."/>
        </authorList>
    </citation>
    <scope>NUCLEOTIDE SEQUENCE [LARGE SCALE GENOMIC DNA]</scope>
    <source>
        <strain evidence="8">DSM 14350 / EX-H1</strain>
    </source>
</reference>
<evidence type="ECO:0000259" key="6">
    <source>
        <dbReference type="Pfam" id="PF07687"/>
    </source>
</evidence>
<dbReference type="HOGENOM" id="CLU_021802_2_0_0"/>
<feature type="domain" description="Peptidase M20 dimerisation" evidence="6">
    <location>
        <begin position="163"/>
        <end position="255"/>
    </location>
</feature>
<dbReference type="STRING" id="123214.PERMA_0027"/>
<dbReference type="PANTHER" id="PTHR43808:SF31">
    <property type="entry name" value="N-ACETYL-L-CITRULLINE DEACETYLASE"/>
    <property type="match status" value="1"/>
</dbReference>
<evidence type="ECO:0000256" key="1">
    <source>
        <dbReference type="ARBA" id="ARBA00001947"/>
    </source>
</evidence>